<comment type="catalytic activity">
    <reaction evidence="17">
        <text>a beta-D-Gal-(1-&gt;4)-beta-D-GlcNAc-(1-&gt;3)-beta-D-Gal-(1-&gt;4)-beta-D-GlcNAc derivative + UDP-N-acetyl-alpha-D-glucosamine = a beta-D-Gal-(1-&gt;4)-beta-D-GlcNAc-(1-&gt;3)-[beta-D-GlcNAc-(1-&gt;6)]-beta-D-Gal-(1-&gt;4)-N-acetyl-beta-D-GlcNAc derivative + UDP + H(+)</text>
        <dbReference type="Rhea" id="RHEA:54820"/>
        <dbReference type="ChEBI" id="CHEBI:15378"/>
        <dbReference type="ChEBI" id="CHEBI:57705"/>
        <dbReference type="ChEBI" id="CHEBI:58223"/>
        <dbReference type="ChEBI" id="CHEBI:138371"/>
        <dbReference type="ChEBI" id="CHEBI:138372"/>
        <dbReference type="EC" id="2.4.1.150"/>
    </reaction>
</comment>
<dbReference type="EC" id="2.4.1.148" evidence="13"/>
<comment type="catalytic activity">
    <reaction evidence="21">
        <text>a 3-O-[beta-D-galactosyl-(1-&gt;3)-N-acetyl-alpha-D-galactosaminyl]-L-seryl-[protein] + UDP-N-acetyl-alpha-D-glucosamine = 3-O-{beta-D-galactosyl-(1-&gt;3)-[N-acetyl-beta-D-glucosaminyl-(1-&gt;6)]-N-acetyl-alpha-D-galactosaminyl}-L-seryl-[protein] + UDP + H(+)</text>
        <dbReference type="Rhea" id="RHEA:56212"/>
        <dbReference type="Rhea" id="RHEA-COMP:13922"/>
        <dbReference type="Rhea" id="RHEA-COMP:14419"/>
        <dbReference type="ChEBI" id="CHEBI:15378"/>
        <dbReference type="ChEBI" id="CHEBI:57705"/>
        <dbReference type="ChEBI" id="CHEBI:58223"/>
        <dbReference type="ChEBI" id="CHEBI:137949"/>
        <dbReference type="ChEBI" id="CHEBI:139605"/>
        <dbReference type="EC" id="2.4.1.102"/>
    </reaction>
</comment>
<evidence type="ECO:0000256" key="14">
    <source>
        <dbReference type="ARBA" id="ARBA00038948"/>
    </source>
</evidence>
<organism evidence="23 24">
    <name type="scientific">Scyliorhinus torazame</name>
    <name type="common">Cloudy catshark</name>
    <name type="synonym">Catulus torazame</name>
    <dbReference type="NCBI Taxonomy" id="75743"/>
    <lineage>
        <taxon>Eukaryota</taxon>
        <taxon>Metazoa</taxon>
        <taxon>Chordata</taxon>
        <taxon>Craniata</taxon>
        <taxon>Vertebrata</taxon>
        <taxon>Chondrichthyes</taxon>
        <taxon>Elasmobranchii</taxon>
        <taxon>Galeomorphii</taxon>
        <taxon>Galeoidea</taxon>
        <taxon>Carcharhiniformes</taxon>
        <taxon>Scyliorhinidae</taxon>
        <taxon>Scyliorhinus</taxon>
    </lineage>
</organism>
<evidence type="ECO:0000256" key="12">
    <source>
        <dbReference type="ARBA" id="ARBA00038907"/>
    </source>
</evidence>
<dbReference type="PANTHER" id="PTHR19297">
    <property type="entry name" value="GLYCOSYLTRANSFERASE 14 FAMILY MEMBER"/>
    <property type="match status" value="1"/>
</dbReference>
<gene>
    <name evidence="23" type="ORF">scyTo_0000462</name>
</gene>
<evidence type="ECO:0000256" key="17">
    <source>
        <dbReference type="ARBA" id="ARBA00047621"/>
    </source>
</evidence>
<evidence type="ECO:0000256" key="6">
    <source>
        <dbReference type="ARBA" id="ARBA00022968"/>
    </source>
</evidence>
<dbReference type="OMA" id="YIADRGF"/>
<name>A0A401NY09_SCYTO</name>
<dbReference type="Proteomes" id="UP000288216">
    <property type="component" value="Unassembled WGS sequence"/>
</dbReference>
<evidence type="ECO:0000256" key="11">
    <source>
        <dbReference type="ARBA" id="ARBA00038150"/>
    </source>
</evidence>
<keyword evidence="4" id="KW-0808">Transferase</keyword>
<evidence type="ECO:0000256" key="3">
    <source>
        <dbReference type="ARBA" id="ARBA00022676"/>
    </source>
</evidence>
<evidence type="ECO:0000256" key="20">
    <source>
        <dbReference type="ARBA" id="ARBA00049876"/>
    </source>
</evidence>
<keyword evidence="6" id="KW-0735">Signal-anchor</keyword>
<comment type="catalytic activity">
    <reaction evidence="18">
        <text>3-O-[N-acetyl-beta-D-glucosaminyl-(1-&gt;3)-N-acetyl-alpha-D-galactosaminyl]-L-seryl-[protein] + UDP-N-acetyl-alpha-D-glucosamine = 3-O-[N-acetyl-beta-D-glucosaminyl-(1-&gt;3)-[N-acetyl-beta-D-glucosaminyl-(1-&gt;6)]-N-acetyl-alpha-D-galactosaminyl]-L-seryl-[protein] + UDP + H(+)</text>
        <dbReference type="Rhea" id="RHEA:56188"/>
        <dbReference type="Rhea" id="RHEA-COMP:11691"/>
        <dbReference type="Rhea" id="RHEA-COMP:14412"/>
        <dbReference type="ChEBI" id="CHEBI:15378"/>
        <dbReference type="ChEBI" id="CHEBI:57705"/>
        <dbReference type="ChEBI" id="CHEBI:58223"/>
        <dbReference type="ChEBI" id="CHEBI:87079"/>
        <dbReference type="ChEBI" id="CHEBI:139581"/>
        <dbReference type="EC" id="2.4.1.148"/>
    </reaction>
</comment>
<dbReference type="STRING" id="75743.A0A401NY09"/>
<evidence type="ECO:0000256" key="18">
    <source>
        <dbReference type="ARBA" id="ARBA00048927"/>
    </source>
</evidence>
<evidence type="ECO:0000256" key="13">
    <source>
        <dbReference type="ARBA" id="ARBA00038912"/>
    </source>
</evidence>
<comment type="similarity">
    <text evidence="11">Belongs to the glycosyltransferase 14 family.</text>
</comment>
<protein>
    <recommendedName>
        <fullName evidence="15">Beta-1,3-galactosyl-O-glycosyl-glycoprotein beta-1,6-N-acetylglucosaminyltransferase 3</fullName>
        <ecNumber evidence="14">2.4.1.102</ecNumber>
        <ecNumber evidence="13">2.4.1.148</ecNumber>
        <ecNumber evidence="12">2.4.1.150</ecNumber>
    </recommendedName>
    <alternativeName>
        <fullName evidence="16">C2GnT-mucin type</fullName>
    </alternativeName>
</protein>
<keyword evidence="5" id="KW-0812">Transmembrane</keyword>
<proteinExistence type="inferred from homology"/>
<evidence type="ECO:0000256" key="5">
    <source>
        <dbReference type="ARBA" id="ARBA00022692"/>
    </source>
</evidence>
<keyword evidence="3" id="KW-0328">Glycosyltransferase</keyword>
<comment type="subcellular location">
    <subcellularLocation>
        <location evidence="1">Golgi apparatus membrane</location>
        <topology evidence="1">Single-pass type II membrane protein</topology>
    </subcellularLocation>
</comment>
<dbReference type="Pfam" id="PF02485">
    <property type="entry name" value="Branch"/>
    <property type="match status" value="1"/>
</dbReference>
<dbReference type="GO" id="GO:0047225">
    <property type="term" value="F:acetylgalactosaminyl-O-glycosyl-glycoprotein beta-1,6-N-acetylglucosaminyltransferase activity"/>
    <property type="evidence" value="ECO:0007669"/>
    <property type="project" value="UniProtKB-EC"/>
</dbReference>
<dbReference type="OrthoDB" id="2019572at2759"/>
<evidence type="ECO:0000256" key="4">
    <source>
        <dbReference type="ARBA" id="ARBA00022679"/>
    </source>
</evidence>
<keyword evidence="24" id="KW-1185">Reference proteome</keyword>
<evidence type="ECO:0000313" key="23">
    <source>
        <dbReference type="EMBL" id="GCB65753.1"/>
    </source>
</evidence>
<evidence type="ECO:0000256" key="8">
    <source>
        <dbReference type="ARBA" id="ARBA00023136"/>
    </source>
</evidence>
<keyword evidence="9" id="KW-1015">Disulfide bond</keyword>
<evidence type="ECO:0000256" key="16">
    <source>
        <dbReference type="ARBA" id="ARBA00041719"/>
    </source>
</evidence>
<comment type="pathway">
    <text evidence="2">Protein modification; protein glycosylation.</text>
</comment>
<dbReference type="AlphaFoldDB" id="A0A401NY09"/>
<dbReference type="EC" id="2.4.1.150" evidence="12"/>
<dbReference type="GO" id="GO:0003829">
    <property type="term" value="F:beta-1,3-galactosyl-O-glycosyl-glycoprotein beta-1,6-N-acetylglucosaminyltransferase activity"/>
    <property type="evidence" value="ECO:0007669"/>
    <property type="project" value="UniProtKB-EC"/>
</dbReference>
<comment type="catalytic activity">
    <reaction evidence="20">
        <text>a 3-O-[N-acetyl-beta-D-glucosaminyl-(1-&gt;3)-N-acetyl-alpha-D-galactosaminyl]-L-threonyl-[protein] + UDP-N-acetyl-alpha-D-glucosamine = 3-O-[N-acetyl-beta-D-glucosaminyl-(1-&gt;3)-[N-acetyl-beta-D-glucosaminyl-(1-&gt;6)]-N-acetyl-alpha-D-galactosaminyl]-L-threonyl-[protein] + UDP + H(+)</text>
        <dbReference type="Rhea" id="RHEA:56192"/>
        <dbReference type="Rhea" id="RHEA-COMP:11692"/>
        <dbReference type="Rhea" id="RHEA-COMP:14413"/>
        <dbReference type="ChEBI" id="CHEBI:15378"/>
        <dbReference type="ChEBI" id="CHEBI:57705"/>
        <dbReference type="ChEBI" id="CHEBI:58223"/>
        <dbReference type="ChEBI" id="CHEBI:87080"/>
        <dbReference type="ChEBI" id="CHEBI:139580"/>
        <dbReference type="EC" id="2.4.1.148"/>
    </reaction>
</comment>
<keyword evidence="10" id="KW-0325">Glycoprotein</keyword>
<dbReference type="GO" id="GO:0000139">
    <property type="term" value="C:Golgi membrane"/>
    <property type="evidence" value="ECO:0007669"/>
    <property type="project" value="UniProtKB-SubCell"/>
</dbReference>
<evidence type="ECO:0000256" key="21">
    <source>
        <dbReference type="ARBA" id="ARBA00049911"/>
    </source>
</evidence>
<evidence type="ECO:0000256" key="7">
    <source>
        <dbReference type="ARBA" id="ARBA00022989"/>
    </source>
</evidence>
<comment type="catalytic activity">
    <reaction evidence="19">
        <text>a 3-O-[beta-D-galactosyl-(1-&gt;3)-N-acetyl-alpha-D-galactosaminyl]-L-threonyl-[protein] + UDP-N-acetyl-alpha-D-glucosamine = a 3-O-{beta-D-galactosyl-(1-&gt;3)-[N-acetyl-beta-D-glucosaminyl-(1-&gt;6)]-N-acetyl-alpha-D-galactosaminyl}-L-threonyl-[protein] + UDP + H(+)</text>
        <dbReference type="Rhea" id="RHEA:56216"/>
        <dbReference type="Rhea" id="RHEA-COMP:13923"/>
        <dbReference type="Rhea" id="RHEA-COMP:14420"/>
        <dbReference type="ChEBI" id="CHEBI:15378"/>
        <dbReference type="ChEBI" id="CHEBI:57705"/>
        <dbReference type="ChEBI" id="CHEBI:58223"/>
        <dbReference type="ChEBI" id="CHEBI:137950"/>
        <dbReference type="ChEBI" id="CHEBI:139607"/>
        <dbReference type="EC" id="2.4.1.102"/>
    </reaction>
</comment>
<evidence type="ECO:0000256" key="1">
    <source>
        <dbReference type="ARBA" id="ARBA00004323"/>
    </source>
</evidence>
<comment type="caution">
    <text evidence="23">The sequence shown here is derived from an EMBL/GenBank/DDBJ whole genome shotgun (WGS) entry which is preliminary data.</text>
</comment>
<keyword evidence="7" id="KW-1133">Transmembrane helix</keyword>
<comment type="function">
    <text evidence="22">Glycosyltransferase that can synthesize all known mucin beta 6 N-acetylglucosaminides. Mediates core 2 and core 4 O-glycan branching, 2 important steps in mucin-type biosynthesis. Also has I-branching enzyme activity by converting linear into branched poly-N-acetyllactosaminoglycans, leading to introduce the blood group I antigen during embryonic development.</text>
</comment>
<dbReference type="PANTHER" id="PTHR19297:SF81">
    <property type="entry name" value="BETA-1,3-GALACTOSYL-O-GLYCOSYL-GLYCOPROTEIN BETA-1,6-N-ACETYLGLUCOSAMINYLTRANSFERASE 3"/>
    <property type="match status" value="1"/>
</dbReference>
<evidence type="ECO:0000256" key="10">
    <source>
        <dbReference type="ARBA" id="ARBA00023180"/>
    </source>
</evidence>
<evidence type="ECO:0000256" key="22">
    <source>
        <dbReference type="ARBA" id="ARBA00055416"/>
    </source>
</evidence>
<evidence type="ECO:0000256" key="2">
    <source>
        <dbReference type="ARBA" id="ARBA00004922"/>
    </source>
</evidence>
<dbReference type="EC" id="2.4.1.102" evidence="14"/>
<accession>A0A401NY09</accession>
<sequence length="436" mass="49730">MKAEWGAKAVWGTEEKSCRGVEVPGSGILTGRNGICRRGSGTHQNPIKLNYVVRYEPLDLAEKNSSCWKIISGDPEAIGEARLKSITIANKHNIFTETDYLTMTRDCRHFIKNRKYITFPLSTEESDFPLAYSMVIHTNIEMFERLLRSIYVPQNVYCVHVDRKSPKSFHSAVRAIASCFNNVFIAGKSESVIYASWSRVQADLNCMEELLQSPVPWRYLINVCGQDFPARTNKEIVNSLMAMNGSNIMDSVVPPNFKKSRWQFHHDVRRSVVRTGRKKSLPPIGSPMYVGGAYILVTRKFVSALFANTEIQAFFKWSEDTYSPDEHIWATLQRMPEMPGSTPYIPGHYKSDPVVTRAVKWSFEAGDVAKGAPYPPCTGRYRHLLCVYGSGDLHWIVQQERLFANKFDPQLDNIAVQCMEEYVRSKVINETRFQNQ</sequence>
<evidence type="ECO:0000256" key="19">
    <source>
        <dbReference type="ARBA" id="ARBA00049870"/>
    </source>
</evidence>
<evidence type="ECO:0000256" key="15">
    <source>
        <dbReference type="ARBA" id="ARBA00039292"/>
    </source>
</evidence>
<reference evidence="23 24" key="1">
    <citation type="journal article" date="2018" name="Nat. Ecol. Evol.">
        <title>Shark genomes provide insights into elasmobranch evolution and the origin of vertebrates.</title>
        <authorList>
            <person name="Hara Y"/>
            <person name="Yamaguchi K"/>
            <person name="Onimaru K"/>
            <person name="Kadota M"/>
            <person name="Koyanagi M"/>
            <person name="Keeley SD"/>
            <person name="Tatsumi K"/>
            <person name="Tanaka K"/>
            <person name="Motone F"/>
            <person name="Kageyama Y"/>
            <person name="Nozu R"/>
            <person name="Adachi N"/>
            <person name="Nishimura O"/>
            <person name="Nakagawa R"/>
            <person name="Tanegashima C"/>
            <person name="Kiyatake I"/>
            <person name="Matsumoto R"/>
            <person name="Murakumo K"/>
            <person name="Nishida K"/>
            <person name="Terakita A"/>
            <person name="Kuratani S"/>
            <person name="Sato K"/>
            <person name="Hyodo S Kuraku.S."/>
        </authorList>
    </citation>
    <scope>NUCLEOTIDE SEQUENCE [LARGE SCALE GENOMIC DNA]</scope>
</reference>
<dbReference type="EMBL" id="BFAA01000089">
    <property type="protein sequence ID" value="GCB65753.1"/>
    <property type="molecule type" value="Genomic_DNA"/>
</dbReference>
<evidence type="ECO:0000256" key="9">
    <source>
        <dbReference type="ARBA" id="ARBA00023157"/>
    </source>
</evidence>
<dbReference type="InterPro" id="IPR003406">
    <property type="entry name" value="Glyco_trans_14"/>
</dbReference>
<evidence type="ECO:0000313" key="24">
    <source>
        <dbReference type="Proteomes" id="UP000288216"/>
    </source>
</evidence>
<keyword evidence="8" id="KW-0472">Membrane</keyword>
<dbReference type="GO" id="GO:0008109">
    <property type="term" value="F:N-acetyllactosaminide beta-1,6-N-acetylglucosaminyltransferase activity"/>
    <property type="evidence" value="ECO:0007669"/>
    <property type="project" value="UniProtKB-EC"/>
</dbReference>